<evidence type="ECO:0000313" key="3">
    <source>
        <dbReference type="EMBL" id="OGG53877.1"/>
    </source>
</evidence>
<dbReference type="InterPro" id="IPR050585">
    <property type="entry name" value="Xaa-Pro_dipeptidyl-ppase/CocE"/>
</dbReference>
<dbReference type="InterPro" id="IPR008979">
    <property type="entry name" value="Galactose-bd-like_sf"/>
</dbReference>
<dbReference type="Gene3D" id="3.40.50.1820">
    <property type="entry name" value="alpha/beta hydrolase"/>
    <property type="match status" value="1"/>
</dbReference>
<organism evidence="3 4">
    <name type="scientific">Handelsmanbacteria sp. (strain RIFCSPLOWO2_12_FULL_64_10)</name>
    <dbReference type="NCBI Taxonomy" id="1817868"/>
    <lineage>
        <taxon>Bacteria</taxon>
        <taxon>Candidatus Handelsmaniibacteriota</taxon>
    </lineage>
</organism>
<dbReference type="InterPro" id="IPR000383">
    <property type="entry name" value="Xaa-Pro-like_dom"/>
</dbReference>
<protein>
    <recommendedName>
        <fullName evidence="2">Xaa-Pro dipeptidyl-peptidase C-terminal domain-containing protein</fullName>
    </recommendedName>
</protein>
<sequence>MADLHKVKFVKNVTIPARDGTRLALDMHVPEGDGPFPLILEYIPYRKDDAMPYTGHHHYFAQRGIIGARLDVRGSGASEGINKDEYVPIEQIDACDAIEWLAQQAWCSGKIAMFGASYGGFTCVQVATRQPPHLTTIIPVYFTDDRYTDDCHYRGGCLRCYYDIGAYGSSMIGMNAMPTYPEVSGDDWARVWEEHIENNEPYLLTWLQHQTDDDYWRPASLRGQYDRVKCPVFMIGGWRDGYPNPPLRTFAHLKVPKKVLIGPWNHARPNAATPGPRIDYLHEVVRWCDHWLKGEPNGVMDEPPVCVYVQTYDDPKADRLVTSGHWRQDRAFPTPGAKLRVYYLDADGALSSERPTEAGSDAYDYRPTVGVCGGLWSGGVPFGLPTDQRPDEIYSLVYTTPPLEEEVEILGWARAALHVSSTAEVMAFVARLSDVAPDGTSALVAGGALNGTRRKSLKRPEAMTPGEVYELDIEIDCASWRFEKGHRIRLSVCSSDFPNLWPTPKAGTNRVYRGAGHLSRLTLPVVPLSTGEDQPAFLPAEPATQAYQLSPGEAPWEIAQDLLNDRTVLRTHTRGAGRANPTTEIASEARLEVSVSNRDPADAVATGRHHRRIARVDGVTTVDTNCTLRSTESAFHVTVDLNLTFNGLRHFARRWVRTFRRELL</sequence>
<name>A0A1F6CXN7_HANXR</name>
<proteinExistence type="predicted"/>
<evidence type="ECO:0000256" key="1">
    <source>
        <dbReference type="ARBA" id="ARBA00022801"/>
    </source>
</evidence>
<dbReference type="InterPro" id="IPR005674">
    <property type="entry name" value="CocE/Ser_esterase"/>
</dbReference>
<dbReference type="Proteomes" id="UP000178606">
    <property type="component" value="Unassembled WGS sequence"/>
</dbReference>
<dbReference type="SUPFAM" id="SSF53474">
    <property type="entry name" value="alpha/beta-Hydrolases"/>
    <property type="match status" value="1"/>
</dbReference>
<reference evidence="3 4" key="1">
    <citation type="journal article" date="2016" name="Nat. Commun.">
        <title>Thousands of microbial genomes shed light on interconnected biogeochemical processes in an aquifer system.</title>
        <authorList>
            <person name="Anantharaman K."/>
            <person name="Brown C.T."/>
            <person name="Hug L.A."/>
            <person name="Sharon I."/>
            <person name="Castelle C.J."/>
            <person name="Probst A.J."/>
            <person name="Thomas B.C."/>
            <person name="Singh A."/>
            <person name="Wilkins M.J."/>
            <person name="Karaoz U."/>
            <person name="Brodie E.L."/>
            <person name="Williams K.H."/>
            <person name="Hubbard S.S."/>
            <person name="Banfield J.F."/>
        </authorList>
    </citation>
    <scope>NUCLEOTIDE SEQUENCE [LARGE SCALE GENOMIC DNA]</scope>
    <source>
        <strain evidence="4">RIFCSPLOWO2_12_FULL_64_10</strain>
    </source>
</reference>
<dbReference type="PANTHER" id="PTHR43056:SF10">
    <property type="entry name" value="COCE_NOND FAMILY, PUTATIVE (AFU_ORTHOLOGUE AFUA_7G00600)-RELATED"/>
    <property type="match status" value="1"/>
</dbReference>
<dbReference type="Pfam" id="PF08530">
    <property type="entry name" value="PepX_C"/>
    <property type="match status" value="1"/>
</dbReference>
<dbReference type="InterPro" id="IPR029058">
    <property type="entry name" value="AB_hydrolase_fold"/>
</dbReference>
<dbReference type="InterPro" id="IPR013736">
    <property type="entry name" value="Xaa-Pro_dipept_C"/>
</dbReference>
<keyword evidence="1" id="KW-0378">Hydrolase</keyword>
<evidence type="ECO:0000259" key="2">
    <source>
        <dbReference type="SMART" id="SM00939"/>
    </source>
</evidence>
<dbReference type="Pfam" id="PF02129">
    <property type="entry name" value="Peptidase_S15"/>
    <property type="match status" value="1"/>
</dbReference>
<feature type="domain" description="Xaa-Pro dipeptidyl-peptidase C-terminal" evidence="2">
    <location>
        <begin position="285"/>
        <end position="522"/>
    </location>
</feature>
<comment type="caution">
    <text evidence="3">The sequence shown here is derived from an EMBL/GenBank/DDBJ whole genome shotgun (WGS) entry which is preliminary data.</text>
</comment>
<dbReference type="SMART" id="SM00939">
    <property type="entry name" value="PepX_C"/>
    <property type="match status" value="1"/>
</dbReference>
<dbReference type="Gene3D" id="2.60.120.260">
    <property type="entry name" value="Galactose-binding domain-like"/>
    <property type="match status" value="1"/>
</dbReference>
<dbReference type="EMBL" id="MFKF01000116">
    <property type="protein sequence ID" value="OGG53877.1"/>
    <property type="molecule type" value="Genomic_DNA"/>
</dbReference>
<dbReference type="SUPFAM" id="SSF49785">
    <property type="entry name" value="Galactose-binding domain-like"/>
    <property type="match status" value="1"/>
</dbReference>
<evidence type="ECO:0000313" key="4">
    <source>
        <dbReference type="Proteomes" id="UP000178606"/>
    </source>
</evidence>
<accession>A0A1F6CXN7</accession>
<gene>
    <name evidence="3" type="ORF">A3F84_03720</name>
</gene>
<dbReference type="NCBIfam" id="TIGR00976">
    <property type="entry name" value="CocE_NonD"/>
    <property type="match status" value="1"/>
</dbReference>
<dbReference type="Gene3D" id="1.10.3020.10">
    <property type="entry name" value="alpha-amino acid ester hydrolase ( Helical cap domain)"/>
    <property type="match status" value="1"/>
</dbReference>
<dbReference type="PANTHER" id="PTHR43056">
    <property type="entry name" value="PEPTIDASE S9 PROLYL OLIGOPEPTIDASE"/>
    <property type="match status" value="1"/>
</dbReference>
<dbReference type="AlphaFoldDB" id="A0A1F6CXN7"/>
<dbReference type="GO" id="GO:0008239">
    <property type="term" value="F:dipeptidyl-peptidase activity"/>
    <property type="evidence" value="ECO:0007669"/>
    <property type="project" value="InterPro"/>
</dbReference>